<reference evidence="2" key="1">
    <citation type="submission" date="2019-03" db="EMBL/GenBank/DDBJ databases">
        <title>Improved annotation for the trematode Fasciola hepatica.</title>
        <authorList>
            <person name="Choi Y.-J."/>
            <person name="Martin J."/>
            <person name="Mitreva M."/>
        </authorList>
    </citation>
    <scope>NUCLEOTIDE SEQUENCE [LARGE SCALE GENOMIC DNA]</scope>
</reference>
<accession>A0A4E0R4A9</accession>
<proteinExistence type="predicted"/>
<dbReference type="Proteomes" id="UP000230066">
    <property type="component" value="Unassembled WGS sequence"/>
</dbReference>
<name>A0A4E0R4A9_FASHE</name>
<protein>
    <submittedName>
        <fullName evidence="2">Uncharacterized protein</fullName>
    </submittedName>
</protein>
<comment type="caution">
    <text evidence="2">The sequence shown here is derived from an EMBL/GenBank/DDBJ whole genome shotgun (WGS) entry which is preliminary data.</text>
</comment>
<dbReference type="EMBL" id="JXXN02002271">
    <property type="protein sequence ID" value="THD23209.1"/>
    <property type="molecule type" value="Genomic_DNA"/>
</dbReference>
<feature type="region of interest" description="Disordered" evidence="1">
    <location>
        <begin position="53"/>
        <end position="82"/>
    </location>
</feature>
<keyword evidence="3" id="KW-1185">Reference proteome</keyword>
<evidence type="ECO:0000256" key="1">
    <source>
        <dbReference type="SAM" id="MobiDB-lite"/>
    </source>
</evidence>
<evidence type="ECO:0000313" key="2">
    <source>
        <dbReference type="EMBL" id="THD23209.1"/>
    </source>
</evidence>
<dbReference type="AlphaFoldDB" id="A0A4E0R4A9"/>
<evidence type="ECO:0000313" key="3">
    <source>
        <dbReference type="Proteomes" id="UP000230066"/>
    </source>
</evidence>
<gene>
    <name evidence="2" type="ORF">D915_006008</name>
</gene>
<organism evidence="2 3">
    <name type="scientific">Fasciola hepatica</name>
    <name type="common">Liver fluke</name>
    <dbReference type="NCBI Taxonomy" id="6192"/>
    <lineage>
        <taxon>Eukaryota</taxon>
        <taxon>Metazoa</taxon>
        <taxon>Spiralia</taxon>
        <taxon>Lophotrochozoa</taxon>
        <taxon>Platyhelminthes</taxon>
        <taxon>Trematoda</taxon>
        <taxon>Digenea</taxon>
        <taxon>Plagiorchiida</taxon>
        <taxon>Echinostomata</taxon>
        <taxon>Echinostomatoidea</taxon>
        <taxon>Fasciolidae</taxon>
        <taxon>Fasciola</taxon>
    </lineage>
</organism>
<feature type="compositionally biased region" description="Basic residues" evidence="1">
    <location>
        <begin position="69"/>
        <end position="81"/>
    </location>
</feature>
<sequence>MDSGPHVLLSGSDGPATYGEAEHMLKTNSLEYFIRRDQEIRSWQEALSYEWDRRQGSSGDRPSVEVHSHTRHGRQKRHSWRKSAAYAALPSHHPGWSGLDEKSTRHTGSNVAGQLFDVGKTLHRLQDILRAQLDRMRMALTPHNGAHHSTALDVRLMPVI</sequence>